<sequence>MVSRRHELARLQAQADVLYHRTMDPGVLQRAAQLANRHEALIGTCRVSSLKAYF</sequence>
<name>A0A448XPV5_9PLAT</name>
<evidence type="ECO:0000313" key="2">
    <source>
        <dbReference type="Proteomes" id="UP000784294"/>
    </source>
</evidence>
<reference evidence="1" key="1">
    <citation type="submission" date="2018-11" db="EMBL/GenBank/DDBJ databases">
        <authorList>
            <consortium name="Pathogen Informatics"/>
        </authorList>
    </citation>
    <scope>NUCLEOTIDE SEQUENCE</scope>
</reference>
<gene>
    <name evidence="1" type="ORF">PXEA_LOCUS35338</name>
</gene>
<organism evidence="1 2">
    <name type="scientific">Protopolystoma xenopodis</name>
    <dbReference type="NCBI Taxonomy" id="117903"/>
    <lineage>
        <taxon>Eukaryota</taxon>
        <taxon>Metazoa</taxon>
        <taxon>Spiralia</taxon>
        <taxon>Lophotrochozoa</taxon>
        <taxon>Platyhelminthes</taxon>
        <taxon>Monogenea</taxon>
        <taxon>Polyopisthocotylea</taxon>
        <taxon>Polystomatidea</taxon>
        <taxon>Polystomatidae</taxon>
        <taxon>Protopolystoma</taxon>
    </lineage>
</organism>
<comment type="caution">
    <text evidence="1">The sequence shown here is derived from an EMBL/GenBank/DDBJ whole genome shotgun (WGS) entry which is preliminary data.</text>
</comment>
<proteinExistence type="predicted"/>
<dbReference type="Proteomes" id="UP000784294">
    <property type="component" value="Unassembled WGS sequence"/>
</dbReference>
<dbReference type="AlphaFoldDB" id="A0A448XPV5"/>
<dbReference type="EMBL" id="CAAALY010271556">
    <property type="protein sequence ID" value="VEL41898.1"/>
    <property type="molecule type" value="Genomic_DNA"/>
</dbReference>
<protein>
    <submittedName>
        <fullName evidence="1">Uncharacterized protein</fullName>
    </submittedName>
</protein>
<accession>A0A448XPV5</accession>
<evidence type="ECO:0000313" key="1">
    <source>
        <dbReference type="EMBL" id="VEL41898.1"/>
    </source>
</evidence>
<keyword evidence="2" id="KW-1185">Reference proteome</keyword>